<dbReference type="AlphaFoldDB" id="A0A9P8BQF9"/>
<proteinExistence type="predicted"/>
<accession>A0A9P8BQF9</accession>
<evidence type="ECO:0000256" key="1">
    <source>
        <dbReference type="SAM" id="MobiDB-lite"/>
    </source>
</evidence>
<organism evidence="3 4">
    <name type="scientific">Linnemannia hyalina</name>
    <dbReference type="NCBI Taxonomy" id="64524"/>
    <lineage>
        <taxon>Eukaryota</taxon>
        <taxon>Fungi</taxon>
        <taxon>Fungi incertae sedis</taxon>
        <taxon>Mucoromycota</taxon>
        <taxon>Mortierellomycotina</taxon>
        <taxon>Mortierellomycetes</taxon>
        <taxon>Mortierellales</taxon>
        <taxon>Mortierellaceae</taxon>
        <taxon>Linnemannia</taxon>
    </lineage>
</organism>
<evidence type="ECO:0000313" key="3">
    <source>
        <dbReference type="EMBL" id="KAG9061902.1"/>
    </source>
</evidence>
<comment type="caution">
    <text evidence="3">The sequence shown here is derived from an EMBL/GenBank/DDBJ whole genome shotgun (WGS) entry which is preliminary data.</text>
</comment>
<feature type="compositionally biased region" description="Basic and acidic residues" evidence="1">
    <location>
        <begin position="233"/>
        <end position="245"/>
    </location>
</feature>
<feature type="chain" id="PRO_5040356549" evidence="2">
    <location>
        <begin position="32"/>
        <end position="262"/>
    </location>
</feature>
<name>A0A9P8BQF9_9FUNG</name>
<dbReference type="Proteomes" id="UP000707451">
    <property type="component" value="Unassembled WGS sequence"/>
</dbReference>
<evidence type="ECO:0000313" key="4">
    <source>
        <dbReference type="Proteomes" id="UP000707451"/>
    </source>
</evidence>
<sequence length="262" mass="29103">MFSKGVLLMTASPNMQLTVFAFAALASVVAAADPGQWPAECKYTDGVACYRYCATGADGTYKTPSEYESLCYNADPMNPIEKDSYEYSRVHMRLPPSSGFAPQPNTEDGMAADPWQFDTRCFCFRSLTEDEIGKASPVANMRDDVCKYHSIRCLRKVELGDTPSCAESYFRCKEQKDADGSNTHATTLRAELYQRFKDINDMYADAILAVTKQQTSKQFTPEDKTKKLAALEGAKKEFDTRREVSSEGTANGTPVKEPKAEN</sequence>
<keyword evidence="2" id="KW-0732">Signal</keyword>
<protein>
    <submittedName>
        <fullName evidence="3">Uncharacterized protein</fullName>
    </submittedName>
</protein>
<keyword evidence="4" id="KW-1185">Reference proteome</keyword>
<feature type="signal peptide" evidence="2">
    <location>
        <begin position="1"/>
        <end position="31"/>
    </location>
</feature>
<dbReference type="EMBL" id="JAHRHY010000022">
    <property type="protein sequence ID" value="KAG9061902.1"/>
    <property type="molecule type" value="Genomic_DNA"/>
</dbReference>
<dbReference type="OrthoDB" id="2401654at2759"/>
<evidence type="ECO:0000256" key="2">
    <source>
        <dbReference type="SAM" id="SignalP"/>
    </source>
</evidence>
<feature type="region of interest" description="Disordered" evidence="1">
    <location>
        <begin position="230"/>
        <end position="262"/>
    </location>
</feature>
<gene>
    <name evidence="3" type="ORF">KI688_007053</name>
</gene>
<reference evidence="3" key="1">
    <citation type="submission" date="2021-06" db="EMBL/GenBank/DDBJ databases">
        <title>Genome Sequence of Mortierella hyaline Strain SCG-10, a Cold-Adapted, Nitrate-Reducing Fungus Isolated from Soil in Minnesota, USA.</title>
        <authorList>
            <person name="Aldossari N."/>
        </authorList>
    </citation>
    <scope>NUCLEOTIDE SEQUENCE</scope>
    <source>
        <strain evidence="3">SCG-10</strain>
    </source>
</reference>